<comment type="similarity">
    <text evidence="2">Belongs to the TEX28 family.</text>
</comment>
<feature type="coiled-coil region" evidence="7">
    <location>
        <begin position="183"/>
        <end position="210"/>
    </location>
</feature>
<dbReference type="GO" id="GO:0016020">
    <property type="term" value="C:membrane"/>
    <property type="evidence" value="ECO:0007669"/>
    <property type="project" value="UniProtKB-SubCell"/>
</dbReference>
<keyword evidence="10" id="KW-1185">Reference proteome</keyword>
<evidence type="ECO:0000256" key="8">
    <source>
        <dbReference type="SAM" id="MobiDB-lite"/>
    </source>
</evidence>
<dbReference type="Proteomes" id="UP000735302">
    <property type="component" value="Unassembled WGS sequence"/>
</dbReference>
<gene>
    <name evidence="9" type="ORF">PoB_002832800</name>
</gene>
<keyword evidence="3 9" id="KW-0812">Transmembrane</keyword>
<evidence type="ECO:0000256" key="7">
    <source>
        <dbReference type="SAM" id="Coils"/>
    </source>
</evidence>
<accession>A0AAV4A3P5</accession>
<comment type="caution">
    <text evidence="9">The sequence shown here is derived from an EMBL/GenBank/DDBJ whole genome shotgun (WGS) entry which is preliminary data.</text>
</comment>
<dbReference type="InterPro" id="IPR019394">
    <property type="entry name" value="TEX28/TMCC"/>
</dbReference>
<dbReference type="GO" id="GO:0012505">
    <property type="term" value="C:endomembrane system"/>
    <property type="evidence" value="ECO:0007669"/>
    <property type="project" value="TreeGrafter"/>
</dbReference>
<dbReference type="PANTHER" id="PTHR17613">
    <property type="entry name" value="CEREBRAL PROTEIN-11-RELATED"/>
    <property type="match status" value="1"/>
</dbReference>
<dbReference type="Pfam" id="PF10267">
    <property type="entry name" value="Tmemb_cc2"/>
    <property type="match status" value="1"/>
</dbReference>
<evidence type="ECO:0000256" key="2">
    <source>
        <dbReference type="ARBA" id="ARBA00008108"/>
    </source>
</evidence>
<keyword evidence="4" id="KW-1133">Transmembrane helix</keyword>
<evidence type="ECO:0000256" key="6">
    <source>
        <dbReference type="ARBA" id="ARBA00023136"/>
    </source>
</evidence>
<keyword evidence="5 7" id="KW-0175">Coiled coil</keyword>
<dbReference type="EMBL" id="BLXT01003539">
    <property type="protein sequence ID" value="GFO01823.1"/>
    <property type="molecule type" value="Genomic_DNA"/>
</dbReference>
<dbReference type="PANTHER" id="PTHR17613:SF14">
    <property type="entry name" value="DEMENTIN, ISOFORM H"/>
    <property type="match status" value="1"/>
</dbReference>
<evidence type="ECO:0000313" key="10">
    <source>
        <dbReference type="Proteomes" id="UP000735302"/>
    </source>
</evidence>
<protein>
    <submittedName>
        <fullName evidence="9">Transmembrane and coiled-coil domains protein 1-like</fullName>
    </submittedName>
</protein>
<feature type="region of interest" description="Disordered" evidence="8">
    <location>
        <begin position="34"/>
        <end position="174"/>
    </location>
</feature>
<comment type="subcellular location">
    <subcellularLocation>
        <location evidence="1">Membrane</location>
    </subcellularLocation>
</comment>
<feature type="compositionally biased region" description="Gly residues" evidence="8">
    <location>
        <begin position="100"/>
        <end position="116"/>
    </location>
</feature>
<evidence type="ECO:0000256" key="5">
    <source>
        <dbReference type="ARBA" id="ARBA00023054"/>
    </source>
</evidence>
<evidence type="ECO:0000256" key="1">
    <source>
        <dbReference type="ARBA" id="ARBA00004370"/>
    </source>
</evidence>
<organism evidence="9 10">
    <name type="scientific">Plakobranchus ocellatus</name>
    <dbReference type="NCBI Taxonomy" id="259542"/>
    <lineage>
        <taxon>Eukaryota</taxon>
        <taxon>Metazoa</taxon>
        <taxon>Spiralia</taxon>
        <taxon>Lophotrochozoa</taxon>
        <taxon>Mollusca</taxon>
        <taxon>Gastropoda</taxon>
        <taxon>Heterobranchia</taxon>
        <taxon>Euthyneura</taxon>
        <taxon>Panpulmonata</taxon>
        <taxon>Sacoglossa</taxon>
        <taxon>Placobranchoidea</taxon>
        <taxon>Plakobranchidae</taxon>
        <taxon>Plakobranchus</taxon>
    </lineage>
</organism>
<sequence>MPGSDQDIPVRRPRGTSPIRMLALMRNSHSLPLLHQVLTRKKSDQQKSASGNSSGVAVSGTGGSGGKSSLQQTKPPQAPRASPLMGKKSLPLPLEANSTGSGGPGGGGLGGGGGVAGQTAASMTANSGSGGAGSGGGAGGSLLLDDGQPTTISSEDLMMDNGSDTGTDEVDGGEGSVRTKQVIATLQAKIQKTRDAIRKEQNTKEAIVNEYLQMASEKTPTARIKTLFEKKNQKSAQNILGLQRKLESYQHRLTEVETHGYTGHKQAKEVLRDVGQGLK</sequence>
<proteinExistence type="inferred from homology"/>
<evidence type="ECO:0000256" key="4">
    <source>
        <dbReference type="ARBA" id="ARBA00022989"/>
    </source>
</evidence>
<keyword evidence="6" id="KW-0472">Membrane</keyword>
<feature type="compositionally biased region" description="Low complexity" evidence="8">
    <location>
        <begin position="47"/>
        <end position="59"/>
    </location>
</feature>
<dbReference type="AlphaFoldDB" id="A0AAV4A3P5"/>
<reference evidence="9 10" key="1">
    <citation type="journal article" date="2021" name="Elife">
        <title>Chloroplast acquisition without the gene transfer in kleptoplastic sea slugs, Plakobranchus ocellatus.</title>
        <authorList>
            <person name="Maeda T."/>
            <person name="Takahashi S."/>
            <person name="Yoshida T."/>
            <person name="Shimamura S."/>
            <person name="Takaki Y."/>
            <person name="Nagai Y."/>
            <person name="Toyoda A."/>
            <person name="Suzuki Y."/>
            <person name="Arimoto A."/>
            <person name="Ishii H."/>
            <person name="Satoh N."/>
            <person name="Nishiyama T."/>
            <person name="Hasebe M."/>
            <person name="Maruyama T."/>
            <person name="Minagawa J."/>
            <person name="Obokata J."/>
            <person name="Shigenobu S."/>
        </authorList>
    </citation>
    <scope>NUCLEOTIDE SEQUENCE [LARGE SCALE GENOMIC DNA]</scope>
</reference>
<feature type="compositionally biased region" description="Gly residues" evidence="8">
    <location>
        <begin position="128"/>
        <end position="140"/>
    </location>
</feature>
<name>A0AAV4A3P5_9GAST</name>
<evidence type="ECO:0000256" key="3">
    <source>
        <dbReference type="ARBA" id="ARBA00022692"/>
    </source>
</evidence>
<evidence type="ECO:0000313" key="9">
    <source>
        <dbReference type="EMBL" id="GFO01823.1"/>
    </source>
</evidence>